<keyword evidence="2" id="KW-0812">Transmembrane</keyword>
<accession>A0AAN9E2C8</accession>
<feature type="region of interest" description="Disordered" evidence="1">
    <location>
        <begin position="1"/>
        <end position="40"/>
    </location>
</feature>
<dbReference type="AlphaFoldDB" id="A0AAN9E2C8"/>
<evidence type="ECO:0000313" key="3">
    <source>
        <dbReference type="EMBL" id="KAK7244959.1"/>
    </source>
</evidence>
<proteinExistence type="predicted"/>
<feature type="transmembrane region" description="Helical" evidence="2">
    <location>
        <begin position="159"/>
        <end position="180"/>
    </location>
</feature>
<evidence type="ECO:0000256" key="2">
    <source>
        <dbReference type="SAM" id="Phobius"/>
    </source>
</evidence>
<dbReference type="Proteomes" id="UP001372338">
    <property type="component" value="Unassembled WGS sequence"/>
</dbReference>
<gene>
    <name evidence="3" type="ORF">RIF29_39788</name>
</gene>
<name>A0AAN9E2C8_CROPI</name>
<sequence>MLSCRHRPLSPRRSQPSEPPSPSAVSFFSPSTQSRSSLPPHNRVLPPLAVLTHLTQSRFFSGRPSLAIAPLSHVPRASSQLLHLPSPPSLDRINDTIYRDIIFVLKWNCEQLISSCVFSHSRCFVVLSLITLNVGIEYVFPSLVLCWKKKVVVFSLIRGALLCFVVLSLITLNVGIEYVFPYLVLCWKQKVGKLGALDIQFSPMAFYN</sequence>
<organism evidence="3 4">
    <name type="scientific">Crotalaria pallida</name>
    <name type="common">Smooth rattlebox</name>
    <name type="synonym">Crotalaria striata</name>
    <dbReference type="NCBI Taxonomy" id="3830"/>
    <lineage>
        <taxon>Eukaryota</taxon>
        <taxon>Viridiplantae</taxon>
        <taxon>Streptophyta</taxon>
        <taxon>Embryophyta</taxon>
        <taxon>Tracheophyta</taxon>
        <taxon>Spermatophyta</taxon>
        <taxon>Magnoliopsida</taxon>
        <taxon>eudicotyledons</taxon>
        <taxon>Gunneridae</taxon>
        <taxon>Pentapetalae</taxon>
        <taxon>rosids</taxon>
        <taxon>fabids</taxon>
        <taxon>Fabales</taxon>
        <taxon>Fabaceae</taxon>
        <taxon>Papilionoideae</taxon>
        <taxon>50 kb inversion clade</taxon>
        <taxon>genistoids sensu lato</taxon>
        <taxon>core genistoids</taxon>
        <taxon>Crotalarieae</taxon>
        <taxon>Crotalaria</taxon>
    </lineage>
</organism>
<comment type="caution">
    <text evidence="3">The sequence shown here is derived from an EMBL/GenBank/DDBJ whole genome shotgun (WGS) entry which is preliminary data.</text>
</comment>
<dbReference type="EMBL" id="JAYWIO010000008">
    <property type="protein sequence ID" value="KAK7244959.1"/>
    <property type="molecule type" value="Genomic_DNA"/>
</dbReference>
<evidence type="ECO:0000256" key="1">
    <source>
        <dbReference type="SAM" id="MobiDB-lite"/>
    </source>
</evidence>
<reference evidence="3 4" key="1">
    <citation type="submission" date="2024-01" db="EMBL/GenBank/DDBJ databases">
        <title>The genomes of 5 underutilized Papilionoideae crops provide insights into root nodulation and disease resistanc.</title>
        <authorList>
            <person name="Yuan L."/>
        </authorList>
    </citation>
    <scope>NUCLEOTIDE SEQUENCE [LARGE SCALE GENOMIC DNA]</scope>
    <source>
        <strain evidence="3">ZHUSHIDOU_FW_LH</strain>
        <tissue evidence="3">Leaf</tissue>
    </source>
</reference>
<feature type="compositionally biased region" description="Low complexity" evidence="1">
    <location>
        <begin position="23"/>
        <end position="40"/>
    </location>
</feature>
<feature type="transmembrane region" description="Helical" evidence="2">
    <location>
        <begin position="124"/>
        <end position="147"/>
    </location>
</feature>
<protein>
    <submittedName>
        <fullName evidence="3">Uncharacterized protein</fullName>
    </submittedName>
</protein>
<keyword evidence="2" id="KW-0472">Membrane</keyword>
<feature type="compositionally biased region" description="Basic residues" evidence="1">
    <location>
        <begin position="1"/>
        <end position="10"/>
    </location>
</feature>
<keyword evidence="4" id="KW-1185">Reference proteome</keyword>
<keyword evidence="2" id="KW-1133">Transmembrane helix</keyword>
<evidence type="ECO:0000313" key="4">
    <source>
        <dbReference type="Proteomes" id="UP001372338"/>
    </source>
</evidence>